<protein>
    <submittedName>
        <fullName evidence="2">Uncharacterized protein</fullName>
    </submittedName>
</protein>
<dbReference type="RefSeq" id="WP_093372362.1">
    <property type="nucleotide sequence ID" value="NZ_FOQA01000006.1"/>
</dbReference>
<keyword evidence="3" id="KW-1185">Reference proteome</keyword>
<dbReference type="EMBL" id="FOQA01000006">
    <property type="protein sequence ID" value="SFI07606.1"/>
    <property type="molecule type" value="Genomic_DNA"/>
</dbReference>
<feature type="transmembrane region" description="Helical" evidence="1">
    <location>
        <begin position="455"/>
        <end position="474"/>
    </location>
</feature>
<accession>A0A1I3F8Q2</accession>
<keyword evidence="1" id="KW-0472">Membrane</keyword>
<dbReference type="STRING" id="69895.SAMN05192551_10647"/>
<keyword evidence="1" id="KW-1133">Transmembrane helix</keyword>
<sequence>MKNFSFDKLLILLIAISMVSGMMVINQRMNIESEHKQIEIYIDYYETKELAEQSEHSFEWWLNKFKELGATHVVLEEDSLGLLRQELKPLSVEVGRDILREWNWERFAPESLVHYHSETGIDDYDVVVMTEEKDLYDKISNGLISRYKEEKFTLLEEGETYAVVIHGSINDAVFTEPQQLEDTDGRSYMWEQRVHSSQLNRLSLGFNPEKVETIKNAGLEIMPRPHGYKDWTGEKYIDALLEDMAYYDIEPSAMFFSGRQIPGYADGSSSKLENYLIENGISLGMIETSFQREHLELDGFDDLADRMKYHSVRVFNVWPFVQQRYQFYHYEGAEEIENTLYRAVTERNIRVIYFKPFMENPNVYITDAEEYEKTFARFEERISRHGMSLGEASTFSEHQAGMTGILLMVVGAAAGMVLVMKKLLPLPNMLWGALLLMAILVLFGLWVMKPTWGEKLIALAAAVIFTSLGMHYFCEELWKISLKEKQQKVLQAFSIGILILLKVTAVSAIGAIIVAAILSDVRYLLEMDIFRGVKIAQLIPIGVFALQFMYFFGYKRKEEEVYSPHIRLYEIRTLLMENIKIIYVAVLGLVMITGYVYIARTGHEGNLQPLELEMIIRNFLEEKLLVRPRTKEFTVAFPALMLGGYIASLRFKSLLFLTGMAAVIGQTSIVNTFSHLRTPVYVSVIRTIYSLIASVPFFIVYLLALMMLVAIFKRWIRPMWDTLDLDRNQS</sequence>
<dbReference type="OrthoDB" id="3805529at2"/>
<feature type="transmembrane region" description="Helical" evidence="1">
    <location>
        <begin position="575"/>
        <end position="598"/>
    </location>
</feature>
<name>A0A1I3F8Q2_9FIRM</name>
<feature type="transmembrane region" description="Helical" evidence="1">
    <location>
        <begin position="654"/>
        <end position="676"/>
    </location>
</feature>
<keyword evidence="1" id="KW-0812">Transmembrane</keyword>
<feature type="transmembrane region" description="Helical" evidence="1">
    <location>
        <begin position="431"/>
        <end position="449"/>
    </location>
</feature>
<dbReference type="Pfam" id="PF18949">
    <property type="entry name" value="DUF5693"/>
    <property type="match status" value="1"/>
</dbReference>
<gene>
    <name evidence="2" type="ORF">SAMN05192551_10647</name>
</gene>
<feature type="transmembrane region" description="Helical" evidence="1">
    <location>
        <begin position="495"/>
        <end position="518"/>
    </location>
</feature>
<feature type="transmembrane region" description="Helical" evidence="1">
    <location>
        <begin position="688"/>
        <end position="712"/>
    </location>
</feature>
<proteinExistence type="predicted"/>
<dbReference type="Proteomes" id="UP000199287">
    <property type="component" value="Unassembled WGS sequence"/>
</dbReference>
<feature type="transmembrane region" description="Helical" evidence="1">
    <location>
        <begin position="400"/>
        <end position="419"/>
    </location>
</feature>
<feature type="transmembrane region" description="Helical" evidence="1">
    <location>
        <begin position="538"/>
        <end position="554"/>
    </location>
</feature>
<dbReference type="AlphaFoldDB" id="A0A1I3F8Q2"/>
<organism evidence="2 3">
    <name type="scientific">Tindallia magadiensis</name>
    <dbReference type="NCBI Taxonomy" id="69895"/>
    <lineage>
        <taxon>Bacteria</taxon>
        <taxon>Bacillati</taxon>
        <taxon>Bacillota</taxon>
        <taxon>Clostridia</taxon>
        <taxon>Peptostreptococcales</taxon>
        <taxon>Tindalliaceae</taxon>
        <taxon>Tindallia</taxon>
    </lineage>
</organism>
<evidence type="ECO:0000313" key="3">
    <source>
        <dbReference type="Proteomes" id="UP000199287"/>
    </source>
</evidence>
<dbReference type="InterPro" id="IPR043748">
    <property type="entry name" value="DUF5693"/>
</dbReference>
<evidence type="ECO:0000313" key="2">
    <source>
        <dbReference type="EMBL" id="SFI07606.1"/>
    </source>
</evidence>
<evidence type="ECO:0000256" key="1">
    <source>
        <dbReference type="SAM" id="Phobius"/>
    </source>
</evidence>
<reference evidence="3" key="1">
    <citation type="submission" date="2016-10" db="EMBL/GenBank/DDBJ databases">
        <authorList>
            <person name="Varghese N."/>
            <person name="Submissions S."/>
        </authorList>
    </citation>
    <scope>NUCLEOTIDE SEQUENCE [LARGE SCALE GENOMIC DNA]</scope>
    <source>
        <strain evidence="3">Z-7934</strain>
    </source>
</reference>